<evidence type="ECO:0000313" key="1">
    <source>
        <dbReference type="EMBL" id="SVA03895.1"/>
    </source>
</evidence>
<feature type="non-terminal residue" evidence="1">
    <location>
        <position position="149"/>
    </location>
</feature>
<sequence length="149" mass="14931">MKNIKKIGLSALAGALAMTSAHAGAISVSGSMEVSYTKGSGKHTTGNPLGQNNELTFAASTELDNGVTVAYKNTATDTALANDSELVFGNIPILGGTLSMQSTGSPLDGIDNKMPTAFNDAEGAVGSIADVSGANGDFGIRYTLSDVAG</sequence>
<accession>A0A381SIM7</accession>
<proteinExistence type="predicted"/>
<organism evidence="1">
    <name type="scientific">marine metagenome</name>
    <dbReference type="NCBI Taxonomy" id="408172"/>
    <lineage>
        <taxon>unclassified sequences</taxon>
        <taxon>metagenomes</taxon>
        <taxon>ecological metagenomes</taxon>
    </lineage>
</organism>
<name>A0A381SIM7_9ZZZZ</name>
<dbReference type="EMBL" id="UINC01003164">
    <property type="protein sequence ID" value="SVA03895.1"/>
    <property type="molecule type" value="Genomic_DNA"/>
</dbReference>
<dbReference type="AlphaFoldDB" id="A0A381SIM7"/>
<evidence type="ECO:0008006" key="2">
    <source>
        <dbReference type="Google" id="ProtNLM"/>
    </source>
</evidence>
<gene>
    <name evidence="1" type="ORF">METZ01_LOCUS56749</name>
</gene>
<protein>
    <recommendedName>
        <fullName evidence="2">Porin domain-containing protein</fullName>
    </recommendedName>
</protein>
<reference evidence="1" key="1">
    <citation type="submission" date="2018-05" db="EMBL/GenBank/DDBJ databases">
        <authorList>
            <person name="Lanie J.A."/>
            <person name="Ng W.-L."/>
            <person name="Kazmierczak K.M."/>
            <person name="Andrzejewski T.M."/>
            <person name="Davidsen T.M."/>
            <person name="Wayne K.J."/>
            <person name="Tettelin H."/>
            <person name="Glass J.I."/>
            <person name="Rusch D."/>
            <person name="Podicherti R."/>
            <person name="Tsui H.-C.T."/>
            <person name="Winkler M.E."/>
        </authorList>
    </citation>
    <scope>NUCLEOTIDE SEQUENCE</scope>
</reference>